<evidence type="ECO:0000256" key="11">
    <source>
        <dbReference type="SAM" id="Phobius"/>
    </source>
</evidence>
<organism evidence="12 13">
    <name type="scientific">Drosophila suzukii</name>
    <name type="common">Spotted-wing drosophila fruit fly</name>
    <dbReference type="NCBI Taxonomy" id="28584"/>
    <lineage>
        <taxon>Eukaryota</taxon>
        <taxon>Metazoa</taxon>
        <taxon>Ecdysozoa</taxon>
        <taxon>Arthropoda</taxon>
        <taxon>Hexapoda</taxon>
        <taxon>Insecta</taxon>
        <taxon>Pterygota</taxon>
        <taxon>Neoptera</taxon>
        <taxon>Endopterygota</taxon>
        <taxon>Diptera</taxon>
        <taxon>Brachycera</taxon>
        <taxon>Muscomorpha</taxon>
        <taxon>Ephydroidea</taxon>
        <taxon>Drosophilidae</taxon>
        <taxon>Drosophila</taxon>
        <taxon>Sophophora</taxon>
    </lineage>
</organism>
<protein>
    <submittedName>
        <fullName evidence="13">Cytochrome P450 307a1</fullName>
    </submittedName>
</protein>
<evidence type="ECO:0000313" key="12">
    <source>
        <dbReference type="Proteomes" id="UP001652628"/>
    </source>
</evidence>
<dbReference type="InterPro" id="IPR001128">
    <property type="entry name" value="Cyt_P450"/>
</dbReference>
<dbReference type="GO" id="GO:0016020">
    <property type="term" value="C:membrane"/>
    <property type="evidence" value="ECO:0007669"/>
    <property type="project" value="UniProtKB-SubCell"/>
</dbReference>
<dbReference type="GO" id="GO:0016705">
    <property type="term" value="F:oxidoreductase activity, acting on paired donors, with incorporation or reduction of molecular oxygen"/>
    <property type="evidence" value="ECO:0007669"/>
    <property type="project" value="InterPro"/>
</dbReference>
<accession>A0AB40DBE0</accession>
<evidence type="ECO:0000313" key="13">
    <source>
        <dbReference type="RefSeq" id="XP_065720269.1"/>
    </source>
</evidence>
<keyword evidence="9 10" id="KW-0349">Heme</keyword>
<evidence type="ECO:0000256" key="7">
    <source>
        <dbReference type="ARBA" id="ARBA00023033"/>
    </source>
</evidence>
<keyword evidence="12" id="KW-1185">Reference proteome</keyword>
<evidence type="ECO:0000256" key="10">
    <source>
        <dbReference type="RuleBase" id="RU000461"/>
    </source>
</evidence>
<keyword evidence="7 10" id="KW-0503">Monooxygenase</keyword>
<keyword evidence="5 10" id="KW-0560">Oxidoreductase</keyword>
<dbReference type="GeneID" id="108014401"/>
<dbReference type="GO" id="GO:0020037">
    <property type="term" value="F:heme binding"/>
    <property type="evidence" value="ECO:0007669"/>
    <property type="project" value="InterPro"/>
</dbReference>
<keyword evidence="4 9" id="KW-0479">Metal-binding</keyword>
<evidence type="ECO:0000256" key="4">
    <source>
        <dbReference type="ARBA" id="ARBA00022723"/>
    </source>
</evidence>
<evidence type="ECO:0000256" key="6">
    <source>
        <dbReference type="ARBA" id="ARBA00023004"/>
    </source>
</evidence>
<gene>
    <name evidence="13" type="primary">spok</name>
</gene>
<evidence type="ECO:0000256" key="8">
    <source>
        <dbReference type="ARBA" id="ARBA00023136"/>
    </source>
</evidence>
<proteinExistence type="inferred from homology"/>
<reference evidence="13" key="1">
    <citation type="submission" date="2025-08" db="UniProtKB">
        <authorList>
            <consortium name="RefSeq"/>
        </authorList>
    </citation>
    <scope>IDENTIFICATION</scope>
</reference>
<dbReference type="CTD" id="5740359"/>
<dbReference type="Pfam" id="PF00067">
    <property type="entry name" value="p450"/>
    <property type="match status" value="2"/>
</dbReference>
<dbReference type="InterPro" id="IPR017972">
    <property type="entry name" value="Cyt_P450_CS"/>
</dbReference>
<evidence type="ECO:0000256" key="3">
    <source>
        <dbReference type="ARBA" id="ARBA00010617"/>
    </source>
</evidence>
<dbReference type="Proteomes" id="UP001652628">
    <property type="component" value="Chromosome 3"/>
</dbReference>
<dbReference type="InterPro" id="IPR036396">
    <property type="entry name" value="Cyt_P450_sf"/>
</dbReference>
<evidence type="ECO:0000256" key="5">
    <source>
        <dbReference type="ARBA" id="ARBA00023002"/>
    </source>
</evidence>
<dbReference type="SUPFAM" id="SSF48264">
    <property type="entry name" value="Cytochrome P450"/>
    <property type="match status" value="1"/>
</dbReference>
<evidence type="ECO:0000256" key="9">
    <source>
        <dbReference type="PIRSR" id="PIRSR602401-1"/>
    </source>
</evidence>
<dbReference type="PANTHER" id="PTHR24303:SF31">
    <property type="entry name" value="CYTOCHROME P450 307A1-RELATED"/>
    <property type="match status" value="1"/>
</dbReference>
<keyword evidence="8 11" id="KW-0472">Membrane</keyword>
<keyword evidence="6 9" id="KW-0408">Iron</keyword>
<comment type="cofactor">
    <cofactor evidence="1 9">
        <name>heme</name>
        <dbReference type="ChEBI" id="CHEBI:30413"/>
    </cofactor>
</comment>
<dbReference type="PANTHER" id="PTHR24303">
    <property type="entry name" value="HEME-BINDING MONOOXYGENASE FAMILY"/>
    <property type="match status" value="1"/>
</dbReference>
<dbReference type="RefSeq" id="XP_065720269.1">
    <property type="nucleotide sequence ID" value="XM_065864197.2"/>
</dbReference>
<keyword evidence="11" id="KW-1133">Transmembrane helix</keyword>
<dbReference type="GO" id="GO:0004497">
    <property type="term" value="F:monooxygenase activity"/>
    <property type="evidence" value="ECO:0007669"/>
    <property type="project" value="UniProtKB-KW"/>
</dbReference>
<comment type="similarity">
    <text evidence="3 10">Belongs to the cytochrome P450 family.</text>
</comment>
<dbReference type="PRINTS" id="PR00463">
    <property type="entry name" value="EP450I"/>
</dbReference>
<dbReference type="AlphaFoldDB" id="A0AB40DBE0"/>
<dbReference type="PROSITE" id="PS00086">
    <property type="entry name" value="CYTOCHROME_P450"/>
    <property type="match status" value="1"/>
</dbReference>
<keyword evidence="11" id="KW-0812">Transmembrane</keyword>
<evidence type="ECO:0000256" key="1">
    <source>
        <dbReference type="ARBA" id="ARBA00001971"/>
    </source>
</evidence>
<sequence length="569" mass="65591">MIIFVFNMIICIGISIVTISYTRLLLRGKKKAMASIVYQGKEIRKFNQAPGPHPWPVIGNLDILGRFQYNPFQGFGALTKKYGDIYSITLGHTRCLVVNNIDLIKEVLNKNGKFLGGRPDFFRYHKLFGGDRNNSLALCDWSKLQQRRRNLARRHCSPREASSYFSKMSAIGGLEINHLLDQLKIMSLVNSFDIKPIILKASANMFCQYMCSVRFDYNDNDFKKIIEYFDEIFWEINQGYSFDFLPWLIPFYSNHIKKIVHWSTNIRKFILDRIVNRREININLDDPDKDFTDALLKSLKEDQNVSRNTIIFMLEDFIGGHSAVGNLVMLALTYIAKNPTIGQLIRQEVDIVSNKGLKSITLYDMNVMPYTMASILEVLRHSSSPIVPHVAMEDTVISGYGVTKGTIVLINNFILNMSENNWNYPDQFDPARFLERKYTKNRSCSLKTNEYNRSTKSSDYGVEMDKEKYDKCVFNQFIKNKMKQNKSVSNGQAFQLKNNIPHFLPFSVGKRTCIGQNLVRGFGFLLLANIILNYDVKCSDFSKINLQKSSVALPTNCFELILRPRNYCL</sequence>
<comment type="subcellular location">
    <subcellularLocation>
        <location evidence="2">Membrane</location>
    </subcellularLocation>
</comment>
<dbReference type="GO" id="GO:0005506">
    <property type="term" value="F:iron ion binding"/>
    <property type="evidence" value="ECO:0007669"/>
    <property type="project" value="InterPro"/>
</dbReference>
<feature type="transmembrane region" description="Helical" evidence="11">
    <location>
        <begin position="6"/>
        <end position="26"/>
    </location>
</feature>
<feature type="binding site" description="axial binding residue" evidence="9">
    <location>
        <position position="513"/>
    </location>
    <ligand>
        <name>heme</name>
        <dbReference type="ChEBI" id="CHEBI:30413"/>
    </ligand>
    <ligandPart>
        <name>Fe</name>
        <dbReference type="ChEBI" id="CHEBI:18248"/>
    </ligandPart>
</feature>
<dbReference type="Gene3D" id="1.10.630.10">
    <property type="entry name" value="Cytochrome P450"/>
    <property type="match status" value="1"/>
</dbReference>
<dbReference type="InterPro" id="IPR002401">
    <property type="entry name" value="Cyt_P450_E_grp-I"/>
</dbReference>
<evidence type="ECO:0000256" key="2">
    <source>
        <dbReference type="ARBA" id="ARBA00004370"/>
    </source>
</evidence>
<name>A0AB40DBE0_DROSZ</name>